<evidence type="ECO:0000256" key="2">
    <source>
        <dbReference type="ARBA" id="ARBA00005466"/>
    </source>
</evidence>
<keyword evidence="4" id="KW-0274">FAD</keyword>
<organism evidence="7 8">
    <name type="scientific">Mycolicibacterium pallens</name>
    <dbReference type="NCBI Taxonomy" id="370524"/>
    <lineage>
        <taxon>Bacteria</taxon>
        <taxon>Bacillati</taxon>
        <taxon>Actinomycetota</taxon>
        <taxon>Actinomycetes</taxon>
        <taxon>Mycobacteriales</taxon>
        <taxon>Mycobacteriaceae</taxon>
        <taxon>Mycolicibacterium</taxon>
    </lineage>
</organism>
<dbReference type="PANTHER" id="PTHR42973:SF39">
    <property type="entry name" value="FAD-BINDING PCMH-TYPE DOMAIN-CONTAINING PROTEIN"/>
    <property type="match status" value="1"/>
</dbReference>
<sequence>MSGQISRQVFVRRALGGLAGAVLLSSCRQATPHAVSSPGPPDWTALGGRLDGALILPSDAQYGPSKGIFNARFNGSTPAAVLSAASVTDVQKALAFASENHIGVSVRSGGHSYIGASSLDATLVIDLRRLPGGVDVGNDQVTLSPATDLDSIQTQLASRGRSIPSGSCPTVGVAGLALGGGLGSDARLHGLTCDALVSAALVLPTGEMVTASADDHPDVFWALRGGGGGNLGVVTSLTFRTFPVSDRDVVTLTFPMEMAAAVIAGWQDWQSAADRNVWGMVNLTVGDGPGRCTVILATPSGSGPAVAGDMLSTAGLSALSTRTRTLNRIDFVHYFEGGDDARAPRAFVAGSDIVGEMTSAAAESIVTAMSAWPAGAGSATAVIESLSGAVSDVDPADSAFPWRRQAASVQWYTESTADAAAGWLTAAHHALGPASVGGYINYPEAGQPLARYLGPNLQQFNAIRQKYDPATVMRSGIGTGG</sequence>
<dbReference type="Proteomes" id="UP000825367">
    <property type="component" value="Chromosome"/>
</dbReference>
<evidence type="ECO:0000256" key="1">
    <source>
        <dbReference type="ARBA" id="ARBA00001974"/>
    </source>
</evidence>
<evidence type="ECO:0000313" key="7">
    <source>
        <dbReference type="EMBL" id="QYL18589.1"/>
    </source>
</evidence>
<protein>
    <submittedName>
        <fullName evidence="7">FAD-binding oxidoreductase</fullName>
    </submittedName>
</protein>
<dbReference type="InterPro" id="IPR006093">
    <property type="entry name" value="Oxy_OxRdtase_FAD_BS"/>
</dbReference>
<dbReference type="Gene3D" id="3.30.43.10">
    <property type="entry name" value="Uridine Diphospho-n-acetylenolpyruvylglucosamine Reductase, domain 2"/>
    <property type="match status" value="1"/>
</dbReference>
<dbReference type="SUPFAM" id="SSF56176">
    <property type="entry name" value="FAD-binding/transporter-associated domain-like"/>
    <property type="match status" value="1"/>
</dbReference>
<dbReference type="Gene3D" id="3.40.462.20">
    <property type="match status" value="1"/>
</dbReference>
<reference evidence="7 8" key="1">
    <citation type="submission" date="2021-07" db="EMBL/GenBank/DDBJ databases">
        <title>Whole genome sequencing of non-tuberculosis mycobacteria type-strains.</title>
        <authorList>
            <person name="Igarashi Y."/>
            <person name="Osugi A."/>
            <person name="Mitarai S."/>
        </authorList>
    </citation>
    <scope>NUCLEOTIDE SEQUENCE [LARGE SCALE GENOMIC DNA]</scope>
    <source>
        <strain evidence="7 8">JCM 16370</strain>
    </source>
</reference>
<accession>A0ABX8VST4</accession>
<feature type="domain" description="FAD-binding PCMH-type" evidence="6">
    <location>
        <begin position="74"/>
        <end position="244"/>
    </location>
</feature>
<evidence type="ECO:0000256" key="5">
    <source>
        <dbReference type="ARBA" id="ARBA00023002"/>
    </source>
</evidence>
<dbReference type="InterPro" id="IPR036318">
    <property type="entry name" value="FAD-bd_PCMH-like_sf"/>
</dbReference>
<dbReference type="InterPro" id="IPR016167">
    <property type="entry name" value="FAD-bd_PCMH_sub1"/>
</dbReference>
<comment type="cofactor">
    <cofactor evidence="1">
        <name>FAD</name>
        <dbReference type="ChEBI" id="CHEBI:57692"/>
    </cofactor>
</comment>
<keyword evidence="8" id="KW-1185">Reference proteome</keyword>
<evidence type="ECO:0000256" key="4">
    <source>
        <dbReference type="ARBA" id="ARBA00022827"/>
    </source>
</evidence>
<dbReference type="Gene3D" id="3.30.465.10">
    <property type="match status" value="1"/>
</dbReference>
<dbReference type="InterPro" id="IPR006094">
    <property type="entry name" value="Oxid_FAD_bind_N"/>
</dbReference>
<proteinExistence type="inferred from homology"/>
<keyword evidence="5" id="KW-0560">Oxidoreductase</keyword>
<gene>
    <name evidence="7" type="ORF">K0O64_08880</name>
</gene>
<dbReference type="EMBL" id="CP080333">
    <property type="protein sequence ID" value="QYL18589.1"/>
    <property type="molecule type" value="Genomic_DNA"/>
</dbReference>
<evidence type="ECO:0000313" key="8">
    <source>
        <dbReference type="Proteomes" id="UP000825367"/>
    </source>
</evidence>
<name>A0ABX8VST4_9MYCO</name>
<dbReference type="PROSITE" id="PS51387">
    <property type="entry name" value="FAD_PCMH"/>
    <property type="match status" value="1"/>
</dbReference>
<dbReference type="RefSeq" id="WP_096310809.1">
    <property type="nucleotide sequence ID" value="NZ_BAAAVX010000075.1"/>
</dbReference>
<dbReference type="Pfam" id="PF01565">
    <property type="entry name" value="FAD_binding_4"/>
    <property type="match status" value="1"/>
</dbReference>
<dbReference type="InterPro" id="IPR016169">
    <property type="entry name" value="FAD-bd_PCMH_sub2"/>
</dbReference>
<dbReference type="PROSITE" id="PS00862">
    <property type="entry name" value="OX2_COVAL_FAD"/>
    <property type="match status" value="1"/>
</dbReference>
<dbReference type="InterPro" id="IPR016166">
    <property type="entry name" value="FAD-bd_PCMH"/>
</dbReference>
<dbReference type="PANTHER" id="PTHR42973">
    <property type="entry name" value="BINDING OXIDOREDUCTASE, PUTATIVE (AFU_ORTHOLOGUE AFUA_1G17690)-RELATED"/>
    <property type="match status" value="1"/>
</dbReference>
<comment type="similarity">
    <text evidence="2">Belongs to the oxygen-dependent FAD-linked oxidoreductase family.</text>
</comment>
<evidence type="ECO:0000259" key="6">
    <source>
        <dbReference type="PROSITE" id="PS51387"/>
    </source>
</evidence>
<keyword evidence="3" id="KW-0285">Flavoprotein</keyword>
<evidence type="ECO:0000256" key="3">
    <source>
        <dbReference type="ARBA" id="ARBA00022630"/>
    </source>
</evidence>
<dbReference type="InterPro" id="IPR050416">
    <property type="entry name" value="FAD-linked_Oxidoreductase"/>
</dbReference>
<dbReference type="PROSITE" id="PS51257">
    <property type="entry name" value="PROKAR_LIPOPROTEIN"/>
    <property type="match status" value="1"/>
</dbReference>